<evidence type="ECO:0000256" key="1">
    <source>
        <dbReference type="ARBA" id="ARBA00001971"/>
    </source>
</evidence>
<dbReference type="PANTHER" id="PTHR46696">
    <property type="entry name" value="P450, PUTATIVE (EUROFUNG)-RELATED"/>
    <property type="match status" value="1"/>
</dbReference>
<keyword evidence="3" id="KW-0560">Oxidoreductase</keyword>
<dbReference type="GO" id="GO:0005506">
    <property type="term" value="F:iron ion binding"/>
    <property type="evidence" value="ECO:0007669"/>
    <property type="project" value="InterPro"/>
</dbReference>
<comment type="cofactor">
    <cofactor evidence="1">
        <name>heme</name>
        <dbReference type="ChEBI" id="CHEBI:30413"/>
    </cofactor>
</comment>
<dbReference type="AlphaFoldDB" id="A0AAW9RFI5"/>
<dbReference type="InterPro" id="IPR002397">
    <property type="entry name" value="Cyt_P450_B"/>
</dbReference>
<dbReference type="Gene3D" id="1.10.630.10">
    <property type="entry name" value="Cytochrome P450"/>
    <property type="match status" value="1"/>
</dbReference>
<comment type="similarity">
    <text evidence="2 3">Belongs to the cytochrome P450 family.</text>
</comment>
<proteinExistence type="inferred from homology"/>
<organism evidence="4 5">
    <name type="scientific">Microbaculum marinum</name>
    <dbReference type="NCBI Taxonomy" id="1764581"/>
    <lineage>
        <taxon>Bacteria</taxon>
        <taxon>Pseudomonadati</taxon>
        <taxon>Pseudomonadota</taxon>
        <taxon>Alphaproteobacteria</taxon>
        <taxon>Hyphomicrobiales</taxon>
        <taxon>Tepidamorphaceae</taxon>
        <taxon>Microbaculum</taxon>
    </lineage>
</organism>
<comment type="caution">
    <text evidence="4">The sequence shown here is derived from an EMBL/GenBank/DDBJ whole genome shotgun (WGS) entry which is preliminary data.</text>
</comment>
<keyword evidence="3" id="KW-0503">Monooxygenase</keyword>
<evidence type="ECO:0000256" key="3">
    <source>
        <dbReference type="RuleBase" id="RU000461"/>
    </source>
</evidence>
<gene>
    <name evidence="4" type="ORF">V3328_13600</name>
</gene>
<dbReference type="GO" id="GO:0020037">
    <property type="term" value="F:heme binding"/>
    <property type="evidence" value="ECO:0007669"/>
    <property type="project" value="InterPro"/>
</dbReference>
<dbReference type="GO" id="GO:0016705">
    <property type="term" value="F:oxidoreductase activity, acting on paired donors, with incorporation or reduction of molecular oxygen"/>
    <property type="evidence" value="ECO:0007669"/>
    <property type="project" value="InterPro"/>
</dbReference>
<dbReference type="PRINTS" id="PR00359">
    <property type="entry name" value="BP450"/>
</dbReference>
<dbReference type="InterPro" id="IPR017972">
    <property type="entry name" value="Cyt_P450_CS"/>
</dbReference>
<dbReference type="PROSITE" id="PS00086">
    <property type="entry name" value="CYTOCHROME_P450"/>
    <property type="match status" value="1"/>
</dbReference>
<evidence type="ECO:0000256" key="2">
    <source>
        <dbReference type="ARBA" id="ARBA00010617"/>
    </source>
</evidence>
<dbReference type="Pfam" id="PF00067">
    <property type="entry name" value="p450"/>
    <property type="match status" value="1"/>
</dbReference>
<evidence type="ECO:0000313" key="5">
    <source>
        <dbReference type="Proteomes" id="UP001378188"/>
    </source>
</evidence>
<dbReference type="InterPro" id="IPR036396">
    <property type="entry name" value="Cyt_P450_sf"/>
</dbReference>
<keyword evidence="3" id="KW-0479">Metal-binding</keyword>
<protein>
    <submittedName>
        <fullName evidence="4">Cytochrome P450</fullName>
    </submittedName>
</protein>
<evidence type="ECO:0000313" key="4">
    <source>
        <dbReference type="EMBL" id="MEJ8572519.1"/>
    </source>
</evidence>
<keyword evidence="3" id="KW-0408">Iron</keyword>
<reference evidence="4 5" key="1">
    <citation type="submission" date="2024-02" db="EMBL/GenBank/DDBJ databases">
        <title>Genome analysis and characterization of Microbaculum marinisediminis sp. nov., isolated from marine sediment.</title>
        <authorList>
            <person name="Du Z.-J."/>
            <person name="Ye Y.-Q."/>
            <person name="Zhang Z.-R."/>
            <person name="Yuan S.-M."/>
            <person name="Zhang X.-Y."/>
        </authorList>
    </citation>
    <scope>NUCLEOTIDE SEQUENCE [LARGE SCALE GENOMIC DNA]</scope>
    <source>
        <strain evidence="4 5">SDUM1044001</strain>
    </source>
</reference>
<dbReference type="InterPro" id="IPR001128">
    <property type="entry name" value="Cyt_P450"/>
</dbReference>
<dbReference type="PANTHER" id="PTHR46696:SF1">
    <property type="entry name" value="CYTOCHROME P450 YJIB-RELATED"/>
    <property type="match status" value="1"/>
</dbReference>
<dbReference type="Proteomes" id="UP001378188">
    <property type="component" value="Unassembled WGS sequence"/>
</dbReference>
<keyword evidence="5" id="KW-1185">Reference proteome</keyword>
<dbReference type="GO" id="GO:0004497">
    <property type="term" value="F:monooxygenase activity"/>
    <property type="evidence" value="ECO:0007669"/>
    <property type="project" value="UniProtKB-KW"/>
</dbReference>
<sequence>MNRHITADTAALPFIDLSALAEEPHAAFAALRKEHAIIQVGERQYMALRAHDVLAMLGDPRTIQVEGPDYVELNGIPDGVVARFLKDIFLFGNGDAHRAKRGLFARTFAHGAIREARPRIRAVADAIVADLPRSESFDFIERMAARVPAEMIAAILGLPGSEVPYFTRHACTVARALTPVYPHRHHREIEDAALHLSTYVEEHMLARMVEPRDDVLSKLVADWRSNQVIPFPSLVHQVLGIILGGSDTTRAAFAMLVALLVQHPRQWRLVKDDQALIPGAVAEALRYEPSVGSVARFTTAPVEVGGVLLPAGVMLRVSTMSAMRDPALYADPDRFDIRRCDHPRMHPVFGAGPHRCIGEMLARLEMQEGLDALVCAVREIEIETHPRMTGCGGIRQISPMRVRIR</sequence>
<keyword evidence="3" id="KW-0349">Heme</keyword>
<dbReference type="RefSeq" id="WP_340330217.1">
    <property type="nucleotide sequence ID" value="NZ_JAZHOF010000005.1"/>
</dbReference>
<accession>A0AAW9RFI5</accession>
<name>A0AAW9RFI5_9HYPH</name>
<dbReference type="PRINTS" id="PR00385">
    <property type="entry name" value="P450"/>
</dbReference>
<dbReference type="EMBL" id="JAZHOF010000005">
    <property type="protein sequence ID" value="MEJ8572519.1"/>
    <property type="molecule type" value="Genomic_DNA"/>
</dbReference>
<dbReference type="SUPFAM" id="SSF48264">
    <property type="entry name" value="Cytochrome P450"/>
    <property type="match status" value="1"/>
</dbReference>